<dbReference type="GO" id="GO:0008525">
    <property type="term" value="F:phosphatidylcholine transporter activity"/>
    <property type="evidence" value="ECO:0007669"/>
    <property type="project" value="TreeGrafter"/>
</dbReference>
<dbReference type="STRING" id="796620.VIBC2010_00050"/>
<name>E3BHG1_9VIBR</name>
<dbReference type="GO" id="GO:0035091">
    <property type="term" value="F:phosphatidylinositol binding"/>
    <property type="evidence" value="ECO:0007669"/>
    <property type="project" value="TreeGrafter"/>
</dbReference>
<evidence type="ECO:0000313" key="3">
    <source>
        <dbReference type="EMBL" id="EFP97492.1"/>
    </source>
</evidence>
<dbReference type="eggNOG" id="COG5083">
    <property type="taxonomic scope" value="Bacteria"/>
</dbReference>
<dbReference type="SMART" id="SM00775">
    <property type="entry name" value="LNS2"/>
    <property type="match status" value="1"/>
</dbReference>
<dbReference type="Gene3D" id="3.40.50.1000">
    <property type="entry name" value="HAD superfamily/HAD-like"/>
    <property type="match status" value="1"/>
</dbReference>
<evidence type="ECO:0000313" key="4">
    <source>
        <dbReference type="Proteomes" id="UP000002943"/>
    </source>
</evidence>
<dbReference type="GO" id="GO:0008526">
    <property type="term" value="F:phosphatidylinositol transfer activity"/>
    <property type="evidence" value="ECO:0007669"/>
    <property type="project" value="TreeGrafter"/>
</dbReference>
<dbReference type="InterPro" id="IPR036412">
    <property type="entry name" value="HAD-like_sf"/>
</dbReference>
<keyword evidence="1" id="KW-0732">Signal</keyword>
<reference evidence="3 4" key="1">
    <citation type="journal article" date="2012" name="Int. J. Syst. Evol. Microbiol.">
        <title>Vibrio caribbeanicus sp. nov., isolated from the marine sponge Scleritoderma cyanea.</title>
        <authorList>
            <person name="Hoffmann M."/>
            <person name="Monday S.R."/>
            <person name="Allard M.W."/>
            <person name="Strain E.A."/>
            <person name="Whittaker P."/>
            <person name="Naum M."/>
            <person name="McCarthy P.J."/>
            <person name="Lopez J.V."/>
            <person name="Fischer M."/>
            <person name="Brown E.W."/>
        </authorList>
    </citation>
    <scope>NUCLEOTIDE SEQUENCE [LARGE SCALE GENOMIC DNA]</scope>
    <source>
        <strain evidence="3 4">ATCC BAA-2122</strain>
    </source>
</reference>
<dbReference type="AlphaFoldDB" id="E3BHG1"/>
<keyword evidence="4" id="KW-1185">Reference proteome</keyword>
<feature type="domain" description="LNS2/PITP" evidence="2">
    <location>
        <begin position="170"/>
        <end position="311"/>
    </location>
</feature>
<dbReference type="OrthoDB" id="9154097at2"/>
<dbReference type="PANTHER" id="PTHR10658:SF11">
    <property type="entry name" value="VIBRATOR, ISOFORM B"/>
    <property type="match status" value="1"/>
</dbReference>
<dbReference type="RefSeq" id="WP_009600428.1">
    <property type="nucleotide sequence ID" value="NZ_AEIU01000057.1"/>
</dbReference>
<dbReference type="InterPro" id="IPR023214">
    <property type="entry name" value="HAD_sf"/>
</dbReference>
<organism evidence="3 4">
    <name type="scientific">Vibrio caribbeanicus ATCC BAA-2122</name>
    <dbReference type="NCBI Taxonomy" id="796620"/>
    <lineage>
        <taxon>Bacteria</taxon>
        <taxon>Pseudomonadati</taxon>
        <taxon>Pseudomonadota</taxon>
        <taxon>Gammaproteobacteria</taxon>
        <taxon>Vibrionales</taxon>
        <taxon>Vibrionaceae</taxon>
        <taxon>Vibrio</taxon>
    </lineage>
</organism>
<dbReference type="InterPro" id="IPR001666">
    <property type="entry name" value="PI_transfer"/>
</dbReference>
<evidence type="ECO:0000256" key="1">
    <source>
        <dbReference type="SAM" id="SignalP"/>
    </source>
</evidence>
<dbReference type="EMBL" id="AEIU01000057">
    <property type="protein sequence ID" value="EFP97492.1"/>
    <property type="molecule type" value="Genomic_DNA"/>
</dbReference>
<protein>
    <recommendedName>
        <fullName evidence="2">LNS2/PITP domain-containing protein</fullName>
    </recommendedName>
</protein>
<dbReference type="Proteomes" id="UP000002943">
    <property type="component" value="Unassembled WGS sequence"/>
</dbReference>
<dbReference type="InterPro" id="IPR031315">
    <property type="entry name" value="LNS2/PITP"/>
</dbReference>
<dbReference type="GO" id="GO:0005737">
    <property type="term" value="C:cytoplasm"/>
    <property type="evidence" value="ECO:0007669"/>
    <property type="project" value="TreeGrafter"/>
</dbReference>
<sequence length="348" mass="39834">MKKNHILFVVTIIFFPFSLFADQNLCPDYQAVNTNDRVFNDESFKIWDLWMKPYYMVHDEIVNEEMIGDATLEAKFDRGSAIHADVKEKYVEVFYIGTGFSEWIPLKNGPYSGNYKTNNDGKIFVKLPPSLKEGSYKFKMSLINDPAKDYNYVTDAFGYVTVIKNGVKVVVFDIDETLTLSNFEQFRAYLDEGDTSRIKPRVAADDLVKLYKEKGYHIVYVTARPYWDANISRQWLSQNLGVPHFTLRTRKALTDDTKGYKESLLKQFSRHGASLYRAYGNAKTDAYAFLDAGIAEENVFIIGKYAEDLANERGIQAILDEDLDLGYVEHLEVIRGAGTPDSYCSLPM</sequence>
<dbReference type="PANTHER" id="PTHR10658">
    <property type="entry name" value="PHOSPHATIDYLINOSITOL TRANSFER PROTEIN"/>
    <property type="match status" value="1"/>
</dbReference>
<dbReference type="GO" id="GO:0031210">
    <property type="term" value="F:phosphatidylcholine binding"/>
    <property type="evidence" value="ECO:0007669"/>
    <property type="project" value="TreeGrafter"/>
</dbReference>
<dbReference type="Pfam" id="PF24694">
    <property type="entry name" value="LNS2_PITM1-3"/>
    <property type="match status" value="1"/>
</dbReference>
<feature type="chain" id="PRO_5003167348" description="LNS2/PITP domain-containing protein" evidence="1">
    <location>
        <begin position="22"/>
        <end position="348"/>
    </location>
</feature>
<accession>E3BHG1</accession>
<gene>
    <name evidence="3" type="ORF">VIBC2010_00050</name>
</gene>
<comment type="caution">
    <text evidence="3">The sequence shown here is derived from an EMBL/GenBank/DDBJ whole genome shotgun (WGS) entry which is preliminary data.</text>
</comment>
<proteinExistence type="predicted"/>
<dbReference type="SUPFAM" id="SSF56784">
    <property type="entry name" value="HAD-like"/>
    <property type="match status" value="1"/>
</dbReference>
<evidence type="ECO:0000259" key="2">
    <source>
        <dbReference type="SMART" id="SM00775"/>
    </source>
</evidence>
<feature type="signal peptide" evidence="1">
    <location>
        <begin position="1"/>
        <end position="21"/>
    </location>
</feature>